<accession>A0A8J7H4H8</accession>
<dbReference type="SFLD" id="SFLDS00029">
    <property type="entry name" value="Radical_SAM"/>
    <property type="match status" value="1"/>
</dbReference>
<dbReference type="EMBL" id="JAEAGR010000019">
    <property type="protein sequence ID" value="MBH1942285.1"/>
    <property type="molecule type" value="Genomic_DNA"/>
</dbReference>
<dbReference type="AlphaFoldDB" id="A0A8J7H4H8"/>
<proteinExistence type="predicted"/>
<dbReference type="PANTHER" id="PTHR43432:SF5">
    <property type="entry name" value="ELP3_MIAA_NIFB-LIKE RADICAL SAM CORE DOMAIN-CONTAINING PROTEIN"/>
    <property type="match status" value="1"/>
</dbReference>
<name>A0A8J7H4H8_9FIRM</name>
<dbReference type="Pfam" id="PF04055">
    <property type="entry name" value="Radical_SAM"/>
    <property type="match status" value="1"/>
</dbReference>
<keyword evidence="2" id="KW-0408">Iron</keyword>
<dbReference type="SFLD" id="SFLDG01084">
    <property type="entry name" value="Uncharacterised_Radical_SAM_Su"/>
    <property type="match status" value="1"/>
</dbReference>
<dbReference type="SUPFAM" id="SSF102114">
    <property type="entry name" value="Radical SAM enzymes"/>
    <property type="match status" value="1"/>
</dbReference>
<evidence type="ECO:0000256" key="2">
    <source>
        <dbReference type="ARBA" id="ARBA00023004"/>
    </source>
</evidence>
<organism evidence="5 6">
    <name type="scientific">Mobilitalea sibirica</name>
    <dbReference type="NCBI Taxonomy" id="1462919"/>
    <lineage>
        <taxon>Bacteria</taxon>
        <taxon>Bacillati</taxon>
        <taxon>Bacillota</taxon>
        <taxon>Clostridia</taxon>
        <taxon>Lachnospirales</taxon>
        <taxon>Lachnospiraceae</taxon>
        <taxon>Mobilitalea</taxon>
    </lineage>
</organism>
<keyword evidence="3" id="KW-0411">Iron-sulfur</keyword>
<feature type="domain" description="Elp3/MiaA/NifB-like radical SAM core" evidence="4">
    <location>
        <begin position="21"/>
        <end position="242"/>
    </location>
</feature>
<dbReference type="Gene3D" id="3.80.30.30">
    <property type="match status" value="1"/>
</dbReference>
<dbReference type="CDD" id="cd01335">
    <property type="entry name" value="Radical_SAM"/>
    <property type="match status" value="1"/>
</dbReference>
<protein>
    <submittedName>
        <fullName evidence="5">Radical SAM protein</fullName>
    </submittedName>
</protein>
<dbReference type="InterPro" id="IPR058240">
    <property type="entry name" value="rSAM_sf"/>
</dbReference>
<dbReference type="GO" id="GO:0051536">
    <property type="term" value="F:iron-sulfur cluster binding"/>
    <property type="evidence" value="ECO:0007669"/>
    <property type="project" value="UniProtKB-KW"/>
</dbReference>
<dbReference type="SMART" id="SM00729">
    <property type="entry name" value="Elp3"/>
    <property type="match status" value="1"/>
</dbReference>
<dbReference type="InterPro" id="IPR007197">
    <property type="entry name" value="rSAM"/>
</dbReference>
<comment type="caution">
    <text evidence="5">The sequence shown here is derived from an EMBL/GenBank/DDBJ whole genome shotgun (WGS) entry which is preliminary data.</text>
</comment>
<dbReference type="GO" id="GO:0046872">
    <property type="term" value="F:metal ion binding"/>
    <property type="evidence" value="ECO:0007669"/>
    <property type="project" value="UniProtKB-KW"/>
</dbReference>
<gene>
    <name evidence="5" type="ORF">I5677_15395</name>
</gene>
<evidence type="ECO:0000256" key="1">
    <source>
        <dbReference type="ARBA" id="ARBA00022723"/>
    </source>
</evidence>
<evidence type="ECO:0000256" key="3">
    <source>
        <dbReference type="ARBA" id="ARBA00023014"/>
    </source>
</evidence>
<reference evidence="5" key="1">
    <citation type="submission" date="2020-12" db="EMBL/GenBank/DDBJ databases">
        <title>M. sibirica DSM 26468T genome.</title>
        <authorList>
            <person name="Thieme N."/>
            <person name="Rettenmaier R."/>
            <person name="Zverlov V."/>
            <person name="Liebl W."/>
        </authorList>
    </citation>
    <scope>NUCLEOTIDE SEQUENCE</scope>
    <source>
        <strain evidence="5">DSM 26468</strain>
    </source>
</reference>
<keyword evidence="1" id="KW-0479">Metal-binding</keyword>
<evidence type="ECO:0000313" key="6">
    <source>
        <dbReference type="Proteomes" id="UP000623269"/>
    </source>
</evidence>
<sequence length="296" mass="34679">MRTIPAKTILSHCKDDSWFGNDYNMNLYKGCCHDCIYCDSRSSCYQIEDFEVVRSKENAISILENELRRKQKTGVIGTGSMSDPYNPYELKYQLTRQALNLIDTYHFGVSIATKSSLITRDVDLLENIASHSPVLCKITITSADDTMATKIEPKVCISSKRFEAVKKLSDHNIYSGILMMPLLPFLTDTEENVRKIIHMAYDNGAKFIYPIFGMSLRTGQREYYYQKLDLLFPDLNLTQLYQQRYKDLYECYSPRVRELKQMFREECNHRGILYHMEDIIAAYKDRYKYDQLSFLF</sequence>
<dbReference type="InterPro" id="IPR006638">
    <property type="entry name" value="Elp3/MiaA/NifB-like_rSAM"/>
</dbReference>
<dbReference type="Proteomes" id="UP000623269">
    <property type="component" value="Unassembled WGS sequence"/>
</dbReference>
<evidence type="ECO:0000259" key="4">
    <source>
        <dbReference type="SMART" id="SM00729"/>
    </source>
</evidence>
<keyword evidence="6" id="KW-1185">Reference proteome</keyword>
<dbReference type="PANTHER" id="PTHR43432">
    <property type="entry name" value="SLR0285 PROTEIN"/>
    <property type="match status" value="1"/>
</dbReference>
<dbReference type="GO" id="GO:0003824">
    <property type="term" value="F:catalytic activity"/>
    <property type="evidence" value="ECO:0007669"/>
    <property type="project" value="InterPro"/>
</dbReference>
<dbReference type="RefSeq" id="WP_197662537.1">
    <property type="nucleotide sequence ID" value="NZ_JAEAGR010000019.1"/>
</dbReference>
<dbReference type="InterPro" id="IPR040086">
    <property type="entry name" value="MJ0683-like"/>
</dbReference>
<evidence type="ECO:0000313" key="5">
    <source>
        <dbReference type="EMBL" id="MBH1942285.1"/>
    </source>
</evidence>